<reference evidence="1" key="1">
    <citation type="submission" date="2021-06" db="EMBL/GenBank/DDBJ databases">
        <authorList>
            <person name="Huq M.A."/>
        </authorList>
    </citation>
    <scope>NUCLEOTIDE SEQUENCE</scope>
    <source>
        <strain evidence="1">MAH-26</strain>
    </source>
</reference>
<dbReference type="EMBL" id="JAHSPG010000014">
    <property type="protein sequence ID" value="MBV4359028.1"/>
    <property type="molecule type" value="Genomic_DNA"/>
</dbReference>
<dbReference type="PROSITE" id="PS51257">
    <property type="entry name" value="PROKAR_LIPOPROTEIN"/>
    <property type="match status" value="1"/>
</dbReference>
<accession>A0A9E2W5U0</accession>
<organism evidence="1 2">
    <name type="scientific">Pinibacter aurantiacus</name>
    <dbReference type="NCBI Taxonomy" id="2851599"/>
    <lineage>
        <taxon>Bacteria</taxon>
        <taxon>Pseudomonadati</taxon>
        <taxon>Bacteroidota</taxon>
        <taxon>Chitinophagia</taxon>
        <taxon>Chitinophagales</taxon>
        <taxon>Chitinophagaceae</taxon>
        <taxon>Pinibacter</taxon>
    </lineage>
</organism>
<gene>
    <name evidence="1" type="ORF">KTO63_17805</name>
</gene>
<evidence type="ECO:0000313" key="1">
    <source>
        <dbReference type="EMBL" id="MBV4359028.1"/>
    </source>
</evidence>
<dbReference type="Proteomes" id="UP000812270">
    <property type="component" value="Unassembled WGS sequence"/>
</dbReference>
<comment type="caution">
    <text evidence="1">The sequence shown here is derived from an EMBL/GenBank/DDBJ whole genome shotgun (WGS) entry which is preliminary data.</text>
</comment>
<evidence type="ECO:0000313" key="2">
    <source>
        <dbReference type="Proteomes" id="UP000812270"/>
    </source>
</evidence>
<sequence>MEQITNRTIFIALVFLLVIVASCKDNRNLWLTKTKINTQKVAEGVIEIDTLDVAPEKGIYIVNVVEYGALGKFSLRNVIIKQLRNGQSLEYLIEKHSNCLLRISKEYLAFVDESENKGWGWYYVKGNQISNSLPKSQQLIDSLKLLPENKDFYIGESNGIFFFNKNGRRIKSINYGNLVTKIASLDFESLDYKLYKLVAGDIEAISANGNDLLKQSDGIYFIPSPGYKVVAKFNKMKIYGVVDSISQLSNPPENIEFNLQE</sequence>
<name>A0A9E2W5U0_9BACT</name>
<dbReference type="AlphaFoldDB" id="A0A9E2W5U0"/>
<proteinExistence type="predicted"/>
<protein>
    <submittedName>
        <fullName evidence="1">Uncharacterized protein</fullName>
    </submittedName>
</protein>
<dbReference type="RefSeq" id="WP_217792863.1">
    <property type="nucleotide sequence ID" value="NZ_JAHSPG010000014.1"/>
</dbReference>
<keyword evidence="2" id="KW-1185">Reference proteome</keyword>